<dbReference type="InterPro" id="IPR013738">
    <property type="entry name" value="Beta_galactosidase_Trimer"/>
</dbReference>
<dbReference type="CDD" id="cd03143">
    <property type="entry name" value="A4_beta-galactosidase_middle_domain"/>
    <property type="match status" value="1"/>
</dbReference>
<dbReference type="InterPro" id="IPR028212">
    <property type="entry name" value="GHL6"/>
</dbReference>
<proteinExistence type="predicted"/>
<dbReference type="SUPFAM" id="SSF51445">
    <property type="entry name" value="(Trans)glycosidases"/>
    <property type="match status" value="1"/>
</dbReference>
<protein>
    <recommendedName>
        <fullName evidence="1">Beta-galactosidase trimerisation domain-containing protein</fullName>
    </recommendedName>
</protein>
<dbReference type="Gene3D" id="3.20.20.80">
    <property type="entry name" value="Glycosidases"/>
    <property type="match status" value="1"/>
</dbReference>
<dbReference type="KEGG" id="talb:FTW19_20930"/>
<name>A0A5B9EEU6_9BACT</name>
<dbReference type="InterPro" id="IPR017853">
    <property type="entry name" value="GH"/>
</dbReference>
<evidence type="ECO:0000259" key="1">
    <source>
        <dbReference type="Pfam" id="PF08532"/>
    </source>
</evidence>
<dbReference type="AlphaFoldDB" id="A0A5B9EEU6"/>
<sequence length="726" mass="81565">MSMNRREFNALGAGTLISLAAKNAAGSELATILAAPEQQSDALPWYRTIKRIGQTNFNERDGESQNVEQWADYWASAKVQAVALSVSGPVAFYPSEVPFFHHSIYLKGRDLFGECLRAAKKRGIRVYGRMSPDIQWTDPELLQTHPLWFRRNQNGGLQQSAPDIAFTCIFSEHYSKQQPAIIRELNANYDIDGVYMNGWPTMQVCYCENCRKIGDPHSKEYRSALMDKAFELIQLYKATVMEKSPNNFYSCNLGGGLKESGLDQWRLTREATWYTADNQSRSGVAAPVWQDAQQVKFARALMGDRSVAAVSASYGRAGSIMWRQVADTSVEPVCRMAQTAAAGGIIWYHWLGLEQGFHDDRRWQAPGREFLSWHAKNDAHFHNKRSLAKVAILTSPRSVTLYQAPYTEDRTDHIEGMYAALLEARIPFDFVHEEDLNQDRLRAYSVLILPNVTLLSDVQASAIRQFVQAGGSLLATFQTGLFDESGKARNDFALGDLFGIKKAGEAVRTTAQATDPIGGIHLQYIRNRGPLTEGFEETRWIAGPVWRQPVEPIQSSTMTFIKPYPVYPPEAVYQREEPSDLPSMVARETGASRLVYLAGDMDSSFWRLDHPDLGRQITNAVRWLLKDTNTVDVHGEGLMEVSAWETQPGYAFHLLNYTGANAFRGHMRKPATLTDQRLEIRLPDAKKIKKASLLHAGTPVVFQQNGNRVSVTVPRVELYEVVALEV</sequence>
<dbReference type="SUPFAM" id="SSF52317">
    <property type="entry name" value="Class I glutamine amidotransferase-like"/>
    <property type="match status" value="1"/>
</dbReference>
<dbReference type="GO" id="GO:0004565">
    <property type="term" value="F:beta-galactosidase activity"/>
    <property type="evidence" value="ECO:0007669"/>
    <property type="project" value="InterPro"/>
</dbReference>
<dbReference type="InterPro" id="IPR029062">
    <property type="entry name" value="Class_I_gatase-like"/>
</dbReference>
<keyword evidence="3" id="KW-1185">Reference proteome</keyword>
<reference evidence="2 3" key="1">
    <citation type="submission" date="2019-08" db="EMBL/GenBank/DDBJ databases">
        <title>Complete genome sequence of Terriglobus albidus strain ORNL.</title>
        <authorList>
            <person name="Podar M."/>
        </authorList>
    </citation>
    <scope>NUCLEOTIDE SEQUENCE [LARGE SCALE GENOMIC DNA]</scope>
    <source>
        <strain evidence="2 3">ORNL</strain>
    </source>
</reference>
<evidence type="ECO:0000313" key="2">
    <source>
        <dbReference type="EMBL" id="QEE30224.1"/>
    </source>
</evidence>
<feature type="domain" description="Beta-galactosidase trimerisation" evidence="1">
    <location>
        <begin position="407"/>
        <end position="497"/>
    </location>
</feature>
<dbReference type="Gene3D" id="3.40.50.880">
    <property type="match status" value="1"/>
</dbReference>
<organism evidence="2 3">
    <name type="scientific">Terriglobus albidus</name>
    <dbReference type="NCBI Taxonomy" id="1592106"/>
    <lineage>
        <taxon>Bacteria</taxon>
        <taxon>Pseudomonadati</taxon>
        <taxon>Acidobacteriota</taxon>
        <taxon>Terriglobia</taxon>
        <taxon>Terriglobales</taxon>
        <taxon>Acidobacteriaceae</taxon>
        <taxon>Terriglobus</taxon>
    </lineage>
</organism>
<dbReference type="Proteomes" id="UP000321820">
    <property type="component" value="Chromosome"/>
</dbReference>
<dbReference type="OrthoDB" id="2484600at2"/>
<dbReference type="Pfam" id="PF14871">
    <property type="entry name" value="GHL6"/>
    <property type="match status" value="1"/>
</dbReference>
<accession>A0A5B9EEU6</accession>
<dbReference type="EMBL" id="CP042806">
    <property type="protein sequence ID" value="QEE30224.1"/>
    <property type="molecule type" value="Genomic_DNA"/>
</dbReference>
<gene>
    <name evidence="2" type="ORF">FTW19_20930</name>
</gene>
<dbReference type="GO" id="GO:0005975">
    <property type="term" value="P:carbohydrate metabolic process"/>
    <property type="evidence" value="ECO:0007669"/>
    <property type="project" value="InterPro"/>
</dbReference>
<dbReference type="Pfam" id="PF08532">
    <property type="entry name" value="Glyco_hydro_42M"/>
    <property type="match status" value="1"/>
</dbReference>
<dbReference type="RefSeq" id="WP_147649493.1">
    <property type="nucleotide sequence ID" value="NZ_CP042806.1"/>
</dbReference>
<evidence type="ECO:0000313" key="3">
    <source>
        <dbReference type="Proteomes" id="UP000321820"/>
    </source>
</evidence>